<feature type="compositionally biased region" description="Basic and acidic residues" evidence="2">
    <location>
        <begin position="42"/>
        <end position="54"/>
    </location>
</feature>
<dbReference type="InterPro" id="IPR028440">
    <property type="entry name" value="TRPS1"/>
</dbReference>
<dbReference type="PANTHER" id="PTHR47034:SF1">
    <property type="entry name" value="ZINC FINGER TRANSCRIPTION FACTOR TRPS1"/>
    <property type="match status" value="1"/>
</dbReference>
<evidence type="ECO:0000313" key="5">
    <source>
        <dbReference type="Proteomes" id="UP000549394"/>
    </source>
</evidence>
<accession>A0A7I8V6F9</accession>
<dbReference type="GO" id="GO:0000977">
    <property type="term" value="F:RNA polymerase II transcription regulatory region sequence-specific DNA binding"/>
    <property type="evidence" value="ECO:0007669"/>
    <property type="project" value="TreeGrafter"/>
</dbReference>
<keyword evidence="1" id="KW-0862">Zinc</keyword>
<dbReference type="GO" id="GO:0003700">
    <property type="term" value="F:DNA-binding transcription factor activity"/>
    <property type="evidence" value="ECO:0007669"/>
    <property type="project" value="InterPro"/>
</dbReference>
<protein>
    <submittedName>
        <fullName evidence="4">DgyrCDS1158</fullName>
    </submittedName>
</protein>
<organism evidence="4 5">
    <name type="scientific">Dimorphilus gyrociliatus</name>
    <dbReference type="NCBI Taxonomy" id="2664684"/>
    <lineage>
        <taxon>Eukaryota</taxon>
        <taxon>Metazoa</taxon>
        <taxon>Spiralia</taxon>
        <taxon>Lophotrochozoa</taxon>
        <taxon>Annelida</taxon>
        <taxon>Polychaeta</taxon>
        <taxon>Polychaeta incertae sedis</taxon>
        <taxon>Dinophilidae</taxon>
        <taxon>Dimorphilus</taxon>
    </lineage>
</organism>
<dbReference type="SMART" id="SM00355">
    <property type="entry name" value="ZnF_C2H2"/>
    <property type="match status" value="2"/>
</dbReference>
<keyword evidence="5" id="KW-1185">Reference proteome</keyword>
<dbReference type="InterPro" id="IPR013087">
    <property type="entry name" value="Znf_C2H2_type"/>
</dbReference>
<keyword evidence="1" id="KW-0863">Zinc-finger</keyword>
<feature type="region of interest" description="Disordered" evidence="2">
    <location>
        <begin position="25"/>
        <end position="95"/>
    </location>
</feature>
<feature type="domain" description="C2H2-type" evidence="3">
    <location>
        <begin position="111"/>
        <end position="138"/>
    </location>
</feature>
<evidence type="ECO:0000313" key="4">
    <source>
        <dbReference type="EMBL" id="CAD5111893.1"/>
    </source>
</evidence>
<name>A0A7I8V6F9_9ANNE</name>
<dbReference type="GO" id="GO:0006357">
    <property type="term" value="P:regulation of transcription by RNA polymerase II"/>
    <property type="evidence" value="ECO:0007669"/>
    <property type="project" value="TreeGrafter"/>
</dbReference>
<dbReference type="SUPFAM" id="SSF57667">
    <property type="entry name" value="beta-beta-alpha zinc fingers"/>
    <property type="match status" value="1"/>
</dbReference>
<dbReference type="PANTHER" id="PTHR47034">
    <property type="entry name" value="ZINC FINGER TRANSCRIPTION FACTOR TRPS1"/>
    <property type="match status" value="1"/>
</dbReference>
<dbReference type="EMBL" id="CAJFCJ010000002">
    <property type="protein sequence ID" value="CAD5111893.1"/>
    <property type="molecule type" value="Genomic_DNA"/>
</dbReference>
<keyword evidence="1" id="KW-0479">Metal-binding</keyword>
<reference evidence="4 5" key="1">
    <citation type="submission" date="2020-08" db="EMBL/GenBank/DDBJ databases">
        <authorList>
            <person name="Hejnol A."/>
        </authorList>
    </citation>
    <scope>NUCLEOTIDE SEQUENCE [LARGE SCALE GENOMIC DNA]</scope>
</reference>
<sequence length="172" mass="19645">MACHLQFHEQKQQVDWYHLFMKNSTPNSEQGNSATTSGSKSILKDLLESNEDKQRPHRPKSAWTQKYARESGETVKRGKKRRMSENDGEEVNDEEDIGKTVATQCGNSSTLKCQYCGITFEDAVMHSLHMGCHSHSNPYMCNVCGLLCSSKFDFYSHMMRGEHEREPTSPTF</sequence>
<feature type="compositionally biased region" description="Polar residues" evidence="2">
    <location>
        <begin position="25"/>
        <end position="40"/>
    </location>
</feature>
<dbReference type="Proteomes" id="UP000549394">
    <property type="component" value="Unassembled WGS sequence"/>
</dbReference>
<dbReference type="GO" id="GO:0008270">
    <property type="term" value="F:zinc ion binding"/>
    <property type="evidence" value="ECO:0007669"/>
    <property type="project" value="UniProtKB-KW"/>
</dbReference>
<evidence type="ECO:0000256" key="2">
    <source>
        <dbReference type="SAM" id="MobiDB-lite"/>
    </source>
</evidence>
<dbReference type="OrthoDB" id="5576026at2759"/>
<dbReference type="AlphaFoldDB" id="A0A7I8V6F9"/>
<feature type="compositionally biased region" description="Basic and acidic residues" evidence="2">
    <location>
        <begin position="67"/>
        <end position="76"/>
    </location>
</feature>
<evidence type="ECO:0000256" key="1">
    <source>
        <dbReference type="PROSITE-ProRule" id="PRU00042"/>
    </source>
</evidence>
<gene>
    <name evidence="4" type="ORF">DGYR_LOCUS1118</name>
</gene>
<dbReference type="GO" id="GO:0005634">
    <property type="term" value="C:nucleus"/>
    <property type="evidence" value="ECO:0007669"/>
    <property type="project" value="InterPro"/>
</dbReference>
<feature type="compositionally biased region" description="Acidic residues" evidence="2">
    <location>
        <begin position="86"/>
        <end position="95"/>
    </location>
</feature>
<proteinExistence type="predicted"/>
<dbReference type="InterPro" id="IPR036236">
    <property type="entry name" value="Znf_C2H2_sf"/>
</dbReference>
<dbReference type="Gene3D" id="3.30.160.60">
    <property type="entry name" value="Classic Zinc Finger"/>
    <property type="match status" value="1"/>
</dbReference>
<dbReference type="PROSITE" id="PS00028">
    <property type="entry name" value="ZINC_FINGER_C2H2_1"/>
    <property type="match status" value="2"/>
</dbReference>
<evidence type="ECO:0000259" key="3">
    <source>
        <dbReference type="PROSITE" id="PS50157"/>
    </source>
</evidence>
<dbReference type="PROSITE" id="PS50157">
    <property type="entry name" value="ZINC_FINGER_C2H2_2"/>
    <property type="match status" value="1"/>
</dbReference>
<comment type="caution">
    <text evidence="4">The sequence shown here is derived from an EMBL/GenBank/DDBJ whole genome shotgun (WGS) entry which is preliminary data.</text>
</comment>